<dbReference type="EMBL" id="LQBP01000001">
    <property type="protein sequence ID" value="KUJ82403.1"/>
    <property type="molecule type" value="Genomic_DNA"/>
</dbReference>
<dbReference type="InterPro" id="IPR050483">
    <property type="entry name" value="CoA-transferase_III_domain"/>
</dbReference>
<evidence type="ECO:0000313" key="2">
    <source>
        <dbReference type="EMBL" id="KUJ82403.1"/>
    </source>
</evidence>
<accession>A0A0X3U2T2</accession>
<dbReference type="OrthoDB" id="7208981at2"/>
<dbReference type="Proteomes" id="UP000053690">
    <property type="component" value="Unassembled WGS sequence"/>
</dbReference>
<dbReference type="Pfam" id="PF02515">
    <property type="entry name" value="CoA_transf_3"/>
    <property type="match status" value="1"/>
</dbReference>
<dbReference type="SUPFAM" id="SSF89796">
    <property type="entry name" value="CoA-transferase family III (CaiB/BaiF)"/>
    <property type="match status" value="1"/>
</dbReference>
<proteinExistence type="predicted"/>
<dbReference type="PANTHER" id="PTHR48207:SF3">
    <property type="entry name" value="SUCCINATE--HYDROXYMETHYLGLUTARATE COA-TRANSFERASE"/>
    <property type="match status" value="1"/>
</dbReference>
<comment type="caution">
    <text evidence="2">The sequence shown here is derived from an EMBL/GenBank/DDBJ whole genome shotgun (WGS) entry which is preliminary data.</text>
</comment>
<dbReference type="AlphaFoldDB" id="A0A0X3U2T2"/>
<keyword evidence="1 2" id="KW-0808">Transferase</keyword>
<evidence type="ECO:0000256" key="1">
    <source>
        <dbReference type="ARBA" id="ARBA00022679"/>
    </source>
</evidence>
<protein>
    <submittedName>
        <fullName evidence="2">CoA-transferase</fullName>
    </submittedName>
</protein>
<reference evidence="3" key="1">
    <citation type="submission" date="2015-12" db="EMBL/GenBank/DDBJ databases">
        <authorList>
            <person name="Zhang G."/>
            <person name="Stingl U."/>
        </authorList>
    </citation>
    <scope>NUCLEOTIDE SEQUENCE [LARGE SCALE GENOMIC DNA]</scope>
    <source>
        <strain evidence="3">ZGT108</strain>
    </source>
</reference>
<dbReference type="InterPro" id="IPR023606">
    <property type="entry name" value="CoA-Trfase_III_dom_1_sf"/>
</dbReference>
<gene>
    <name evidence="2" type="ORF">AVO44_03050</name>
</gene>
<evidence type="ECO:0000313" key="3">
    <source>
        <dbReference type="Proteomes" id="UP000053690"/>
    </source>
</evidence>
<dbReference type="GO" id="GO:0008410">
    <property type="term" value="F:CoA-transferase activity"/>
    <property type="evidence" value="ECO:0007669"/>
    <property type="project" value="TreeGrafter"/>
</dbReference>
<dbReference type="InterPro" id="IPR003673">
    <property type="entry name" value="CoA-Trfase_fam_III"/>
</dbReference>
<dbReference type="InterPro" id="IPR044855">
    <property type="entry name" value="CoA-Trfase_III_dom3_sf"/>
</dbReference>
<dbReference type="Gene3D" id="3.40.50.10540">
    <property type="entry name" value="Crotonobetainyl-coa:carnitine coa-transferase, domain 1"/>
    <property type="match status" value="1"/>
</dbReference>
<sequence>MAGSEGPLKGIKVLDLSRILAGPTCTQLLGDLGASVIKIENPTTGGDDTRQWGPPYVEDADGNRSDLSAYFMAANRNKKSVAIDIATPEGQAQVKRLAAHADILIENFKPGGLAKYGLDYASVSQEFPSLVYCSISGYGQTGPNASKPGYDLMAQGYGGIMSLTGDPDGAPMKVGVGIADVMCGMYASVGILAALRHRDQTGEGQQIDLALVDTQIAWLINEGVNYLTSGDVPQRRGNGHPNIVPYDVYETADGHVILAVGNDGQFRRFCDFIDHPDLADDPRYATNPARLEHRETLNAVLRPALQSRDTAAVIAGLEACKVPVGPVKTLDQVFATDQVAARQMQIAMQAGPGEVQLIGNPLKLSRTPVTYRNAPPEFGADTQAVLNAENPFDD</sequence>
<dbReference type="RefSeq" id="WP_068332702.1">
    <property type="nucleotide sequence ID" value="NZ_LQBP01000001.1"/>
</dbReference>
<dbReference type="Gene3D" id="3.30.1540.10">
    <property type="entry name" value="formyl-coa transferase, domain 3"/>
    <property type="match status" value="1"/>
</dbReference>
<name>A0A0X3U2T2_9RHOB</name>
<keyword evidence="3" id="KW-1185">Reference proteome</keyword>
<dbReference type="PANTHER" id="PTHR48207">
    <property type="entry name" value="SUCCINATE--HYDROXYMETHYLGLUTARATE COA-TRANSFERASE"/>
    <property type="match status" value="1"/>
</dbReference>
<dbReference type="STRING" id="1685378.AVO44_03050"/>
<organism evidence="2 3">
    <name type="scientific">Ruegeria profundi</name>
    <dbReference type="NCBI Taxonomy" id="1685378"/>
    <lineage>
        <taxon>Bacteria</taxon>
        <taxon>Pseudomonadati</taxon>
        <taxon>Pseudomonadota</taxon>
        <taxon>Alphaproteobacteria</taxon>
        <taxon>Rhodobacterales</taxon>
        <taxon>Roseobacteraceae</taxon>
        <taxon>Ruegeria</taxon>
    </lineage>
</organism>